<keyword evidence="1" id="KW-1133">Transmembrane helix</keyword>
<keyword evidence="3" id="KW-0418">Kinase</keyword>
<dbReference type="GO" id="GO:0004674">
    <property type="term" value="F:protein serine/threonine kinase activity"/>
    <property type="evidence" value="ECO:0007669"/>
    <property type="project" value="UniProtKB-KW"/>
</dbReference>
<dbReference type="PANTHER" id="PTHR44167:SF24">
    <property type="entry name" value="SERINE_THREONINE-PROTEIN KINASE CHK2"/>
    <property type="match status" value="1"/>
</dbReference>
<dbReference type="RefSeq" id="WP_342028696.1">
    <property type="nucleotide sequence ID" value="NZ_FOHE01000028.1"/>
</dbReference>
<dbReference type="AlphaFoldDB" id="A0A1I0H490"/>
<evidence type="ECO:0000313" key="4">
    <source>
        <dbReference type="Proteomes" id="UP000198618"/>
    </source>
</evidence>
<evidence type="ECO:0000313" key="3">
    <source>
        <dbReference type="EMBL" id="SET78516.1"/>
    </source>
</evidence>
<dbReference type="Proteomes" id="UP000198618">
    <property type="component" value="Unassembled WGS sequence"/>
</dbReference>
<sequence length="315" mass="35907">MMNKTSKTLDIVVRPGMSLTGKWHKNTYQIKRKLGNGAIGSVYLCETKGKQAALKISDKSSSMTMEVNVLKSLEKAQGNRLGPYLLDVDDWVTAQGTYSFYVMEYVRGMPMTDFIERHGKEWVGVFMLQLLEDLEKLHQSGWVFGDLKSENLLVASSPPKVRWIDVGGTTQIGRAIKEYTEFYDRGYWEMGSRKAEPSYDLFAFVMVFLSVFYPKRFPKGSKPQATLFKKINDVKALKPFSYCLKKAILGKYSSSSEMKKEITNILYQAQKRTTRNQQRHNQRNKSTSDTLPFMIESLGIIGIAIGYYLSSLIIP</sequence>
<dbReference type="PROSITE" id="PS50011">
    <property type="entry name" value="PROTEIN_KINASE_DOM"/>
    <property type="match status" value="1"/>
</dbReference>
<feature type="transmembrane region" description="Helical" evidence="1">
    <location>
        <begin position="293"/>
        <end position="314"/>
    </location>
</feature>
<dbReference type="Gene3D" id="1.10.510.10">
    <property type="entry name" value="Transferase(Phosphotransferase) domain 1"/>
    <property type="match status" value="1"/>
</dbReference>
<dbReference type="EMBL" id="FOHE01000028">
    <property type="protein sequence ID" value="SET78516.1"/>
    <property type="molecule type" value="Genomic_DNA"/>
</dbReference>
<dbReference type="STRING" id="930131.SAMN05216389_1284"/>
<dbReference type="InterPro" id="IPR011009">
    <property type="entry name" value="Kinase-like_dom_sf"/>
</dbReference>
<name>A0A1I0H490_9BACI</name>
<protein>
    <submittedName>
        <fullName evidence="3">Serine/threonine protein kinase</fullName>
    </submittedName>
</protein>
<gene>
    <name evidence="3" type="ORF">SAMN05216389_1284</name>
</gene>
<evidence type="ECO:0000259" key="2">
    <source>
        <dbReference type="PROSITE" id="PS50011"/>
    </source>
</evidence>
<keyword evidence="1" id="KW-0472">Membrane</keyword>
<dbReference type="Pfam" id="PF00069">
    <property type="entry name" value="Pkinase"/>
    <property type="match status" value="1"/>
</dbReference>
<keyword evidence="4" id="KW-1185">Reference proteome</keyword>
<dbReference type="InterPro" id="IPR000719">
    <property type="entry name" value="Prot_kinase_dom"/>
</dbReference>
<proteinExistence type="predicted"/>
<reference evidence="3 4" key="1">
    <citation type="submission" date="2016-10" db="EMBL/GenBank/DDBJ databases">
        <authorList>
            <person name="de Groot N.N."/>
        </authorList>
    </citation>
    <scope>NUCLEOTIDE SEQUENCE [LARGE SCALE GENOMIC DNA]</scope>
    <source>
        <strain evidence="3 4">IBRC-M 10780</strain>
    </source>
</reference>
<feature type="domain" description="Protein kinase" evidence="2">
    <location>
        <begin position="28"/>
        <end position="294"/>
    </location>
</feature>
<keyword evidence="1" id="KW-0812">Transmembrane</keyword>
<dbReference type="GO" id="GO:0005524">
    <property type="term" value="F:ATP binding"/>
    <property type="evidence" value="ECO:0007669"/>
    <property type="project" value="InterPro"/>
</dbReference>
<dbReference type="SMART" id="SM00220">
    <property type="entry name" value="S_TKc"/>
    <property type="match status" value="1"/>
</dbReference>
<accession>A0A1I0H490</accession>
<keyword evidence="3" id="KW-0808">Transferase</keyword>
<keyword evidence="3" id="KW-0723">Serine/threonine-protein kinase</keyword>
<dbReference type="SUPFAM" id="SSF56112">
    <property type="entry name" value="Protein kinase-like (PK-like)"/>
    <property type="match status" value="1"/>
</dbReference>
<organism evidence="3 4">
    <name type="scientific">Oceanobacillus limi</name>
    <dbReference type="NCBI Taxonomy" id="930131"/>
    <lineage>
        <taxon>Bacteria</taxon>
        <taxon>Bacillati</taxon>
        <taxon>Bacillota</taxon>
        <taxon>Bacilli</taxon>
        <taxon>Bacillales</taxon>
        <taxon>Bacillaceae</taxon>
        <taxon>Oceanobacillus</taxon>
    </lineage>
</organism>
<evidence type="ECO:0000256" key="1">
    <source>
        <dbReference type="SAM" id="Phobius"/>
    </source>
</evidence>
<dbReference type="Gene3D" id="3.30.200.20">
    <property type="entry name" value="Phosphorylase Kinase, domain 1"/>
    <property type="match status" value="1"/>
</dbReference>
<dbReference type="PANTHER" id="PTHR44167">
    <property type="entry name" value="OVARIAN-SPECIFIC SERINE/THREONINE-PROTEIN KINASE LOK-RELATED"/>
    <property type="match status" value="1"/>
</dbReference>